<dbReference type="AlphaFoldDB" id="A0A0R3PM62"/>
<gene>
    <name evidence="1" type="ORF">ACOC_LOCUS5928</name>
</gene>
<dbReference type="OrthoDB" id="642895at2759"/>
<reference evidence="1 2" key="2">
    <citation type="submission" date="2018-11" db="EMBL/GenBank/DDBJ databases">
        <authorList>
            <consortium name="Pathogen Informatics"/>
        </authorList>
    </citation>
    <scope>NUCLEOTIDE SEQUENCE [LARGE SCALE GENOMIC DNA]</scope>
    <source>
        <strain evidence="1 2">Costa Rica</strain>
    </source>
</reference>
<dbReference type="WBParaSite" id="ACOC_0000592701-mRNA-1">
    <property type="protein sequence ID" value="ACOC_0000592701-mRNA-1"/>
    <property type="gene ID" value="ACOC_0000592701"/>
</dbReference>
<dbReference type="OMA" id="INMSTEI"/>
<evidence type="ECO:0000313" key="2">
    <source>
        <dbReference type="Proteomes" id="UP000267027"/>
    </source>
</evidence>
<dbReference type="Proteomes" id="UP000267027">
    <property type="component" value="Unassembled WGS sequence"/>
</dbReference>
<evidence type="ECO:0000313" key="1">
    <source>
        <dbReference type="EMBL" id="VDM57513.1"/>
    </source>
</evidence>
<dbReference type="Pfam" id="PF03999">
    <property type="entry name" value="MAP65_ASE1"/>
    <property type="match status" value="1"/>
</dbReference>
<keyword evidence="2" id="KW-1185">Reference proteome</keyword>
<protein>
    <submittedName>
        <fullName evidence="3">FRIGIDA-like protein</fullName>
    </submittedName>
</protein>
<dbReference type="STRING" id="334426.A0A0R3PM62"/>
<proteinExistence type="predicted"/>
<accession>A0A0R3PM62</accession>
<dbReference type="Gene3D" id="1.20.58.1520">
    <property type="match status" value="1"/>
</dbReference>
<evidence type="ECO:0000313" key="3">
    <source>
        <dbReference type="WBParaSite" id="ACOC_0000592701-mRNA-1"/>
    </source>
</evidence>
<name>A0A0R3PM62_ANGCS</name>
<dbReference type="EMBL" id="UYYA01003906">
    <property type="protein sequence ID" value="VDM57513.1"/>
    <property type="molecule type" value="Genomic_DNA"/>
</dbReference>
<reference evidence="3" key="1">
    <citation type="submission" date="2016-04" db="UniProtKB">
        <authorList>
            <consortium name="WormBaseParasite"/>
        </authorList>
    </citation>
    <scope>IDENTIFICATION</scope>
</reference>
<sequence>MTQHVLTSSVKNDFRWLELYAKLSELWKSCHVADAERVIPSNKHTEKDFINMSTEISRLESLYAARKDVFDVLTKWKDTWANKIALEEKRKTADYYQNRGRENNVFLDAKVKYQRCCESKVWNFYSLISENDMQRMASSSSLRTPQSSQGRLPPRAVSSSKLGLVRKVCFSSCLILLNDYPEVFL</sequence>
<organism evidence="3">
    <name type="scientific">Angiostrongylus costaricensis</name>
    <name type="common">Nematode worm</name>
    <dbReference type="NCBI Taxonomy" id="334426"/>
    <lineage>
        <taxon>Eukaryota</taxon>
        <taxon>Metazoa</taxon>
        <taxon>Ecdysozoa</taxon>
        <taxon>Nematoda</taxon>
        <taxon>Chromadorea</taxon>
        <taxon>Rhabditida</taxon>
        <taxon>Rhabditina</taxon>
        <taxon>Rhabditomorpha</taxon>
        <taxon>Strongyloidea</taxon>
        <taxon>Metastrongylidae</taxon>
        <taxon>Angiostrongylus</taxon>
    </lineage>
</organism>